<reference evidence="2 3" key="1">
    <citation type="journal article" date="2019" name="Nat. Microbiol.">
        <title>Mediterranean grassland soil C-N compound turnover is dependent on rainfall and depth, and is mediated by genomically divergent microorganisms.</title>
        <authorList>
            <person name="Diamond S."/>
            <person name="Andeer P.F."/>
            <person name="Li Z."/>
            <person name="Crits-Christoph A."/>
            <person name="Burstein D."/>
            <person name="Anantharaman K."/>
            <person name="Lane K.R."/>
            <person name="Thomas B.C."/>
            <person name="Pan C."/>
            <person name="Northen T.R."/>
            <person name="Banfield J.F."/>
        </authorList>
    </citation>
    <scope>NUCLEOTIDE SEQUENCE [LARGE SCALE GENOMIC DNA]</scope>
    <source>
        <strain evidence="2">WS_4</strain>
    </source>
</reference>
<protein>
    <submittedName>
        <fullName evidence="2">Alpha/beta fold hydrolase</fullName>
    </submittedName>
</protein>
<dbReference type="InterPro" id="IPR029787">
    <property type="entry name" value="Nucleotide_cyclase"/>
</dbReference>
<dbReference type="Gene3D" id="3.40.50.1820">
    <property type="entry name" value="alpha/beta hydrolase"/>
    <property type="match status" value="1"/>
</dbReference>
<dbReference type="PANTHER" id="PTHR43433">
    <property type="entry name" value="HYDROLASE, ALPHA/BETA FOLD FAMILY PROTEIN"/>
    <property type="match status" value="1"/>
</dbReference>
<dbReference type="SUPFAM" id="SSF55073">
    <property type="entry name" value="Nucleotide cyclase"/>
    <property type="match status" value="1"/>
</dbReference>
<dbReference type="Gene3D" id="3.30.70.1230">
    <property type="entry name" value="Nucleotide cyclase"/>
    <property type="match status" value="1"/>
</dbReference>
<sequence>MSATMEPRIQYAKTSDGVSIAYATLGEGRPIVFSPRVFGDIHLYTNVDYRPPYIGPLVERGWRVIFYDGRGTGSSQRDATGGDLNRRILDLEAVVEAVGSDRFALCGVASGGPAAIVYSVQRPERVSHLVLVNTFAHGAEYFESIPSVRVSRDLRHIAEDQWEFYTLALANALNAFSDTETARRLAATIRAGVSPRAWIAQRDALEQIDVVDTLRSIAVPTLVVHDRADTIGDFSMLASKLASRIPSARFVATDDFARAADEFMREGEAPPTKEEQLPSGTAIILFADIADSTALTEHLGDAAFRTKARELDSALRAAIREDAGTAIEGKLLGDGVLAVFASARQAIEAALSCGRAGDEAGLPLPARCWCGRPCGRWRALRQACGLRTVAIRR</sequence>
<dbReference type="InterPro" id="IPR050471">
    <property type="entry name" value="AB_hydrolase"/>
</dbReference>
<evidence type="ECO:0000259" key="1">
    <source>
        <dbReference type="Pfam" id="PF12146"/>
    </source>
</evidence>
<keyword evidence="2" id="KW-0378">Hydrolase</keyword>
<dbReference type="AlphaFoldDB" id="A0A538SKF1"/>
<evidence type="ECO:0000313" key="2">
    <source>
        <dbReference type="EMBL" id="TMQ51855.1"/>
    </source>
</evidence>
<dbReference type="Proteomes" id="UP000319829">
    <property type="component" value="Unassembled WGS sequence"/>
</dbReference>
<dbReference type="InterPro" id="IPR022742">
    <property type="entry name" value="Hydrolase_4"/>
</dbReference>
<proteinExistence type="predicted"/>
<dbReference type="GO" id="GO:0016787">
    <property type="term" value="F:hydrolase activity"/>
    <property type="evidence" value="ECO:0007669"/>
    <property type="project" value="UniProtKB-KW"/>
</dbReference>
<evidence type="ECO:0000313" key="3">
    <source>
        <dbReference type="Proteomes" id="UP000319829"/>
    </source>
</evidence>
<dbReference type="InterPro" id="IPR029058">
    <property type="entry name" value="AB_hydrolase_fold"/>
</dbReference>
<dbReference type="EMBL" id="VBOU01000128">
    <property type="protein sequence ID" value="TMQ51855.1"/>
    <property type="molecule type" value="Genomic_DNA"/>
</dbReference>
<accession>A0A538SKF1</accession>
<gene>
    <name evidence="2" type="ORF">E6K74_12905</name>
</gene>
<dbReference type="PRINTS" id="PR00111">
    <property type="entry name" value="ABHYDROLASE"/>
</dbReference>
<dbReference type="Pfam" id="PF12146">
    <property type="entry name" value="Hydrolase_4"/>
    <property type="match status" value="1"/>
</dbReference>
<feature type="domain" description="Serine aminopeptidase S33" evidence="1">
    <location>
        <begin position="57"/>
        <end position="248"/>
    </location>
</feature>
<dbReference type="PANTHER" id="PTHR43433:SF8">
    <property type="entry name" value="BIFUNCTIONAL LIPASE_ADENYLATE CYCLASE LIPJ"/>
    <property type="match status" value="1"/>
</dbReference>
<comment type="caution">
    <text evidence="2">The sequence shown here is derived from an EMBL/GenBank/DDBJ whole genome shotgun (WGS) entry which is preliminary data.</text>
</comment>
<name>A0A538SKF1_UNCEI</name>
<dbReference type="InterPro" id="IPR000073">
    <property type="entry name" value="AB_hydrolase_1"/>
</dbReference>
<dbReference type="SUPFAM" id="SSF53474">
    <property type="entry name" value="alpha/beta-Hydrolases"/>
    <property type="match status" value="1"/>
</dbReference>
<organism evidence="2 3">
    <name type="scientific">Eiseniibacteriota bacterium</name>
    <dbReference type="NCBI Taxonomy" id="2212470"/>
    <lineage>
        <taxon>Bacteria</taxon>
        <taxon>Candidatus Eiseniibacteriota</taxon>
    </lineage>
</organism>